<comment type="caution">
    <text evidence="1">The sequence shown here is derived from an EMBL/GenBank/DDBJ whole genome shotgun (WGS) entry which is preliminary data.</text>
</comment>
<proteinExistence type="predicted"/>
<dbReference type="Gene3D" id="3.40.50.300">
    <property type="entry name" value="P-loop containing nucleotide triphosphate hydrolases"/>
    <property type="match status" value="1"/>
</dbReference>
<keyword evidence="2" id="KW-1185">Reference proteome</keyword>
<dbReference type="InterPro" id="IPR050445">
    <property type="entry name" value="Bact_polysacc_biosynth/exp"/>
</dbReference>
<dbReference type="EMBL" id="BSEC01000001">
    <property type="protein sequence ID" value="GLI94933.1"/>
    <property type="molecule type" value="Genomic_DNA"/>
</dbReference>
<dbReference type="PANTHER" id="PTHR32309:SF13">
    <property type="entry name" value="FERRIC ENTEROBACTIN TRANSPORT PROTEIN FEPE"/>
    <property type="match status" value="1"/>
</dbReference>
<sequence length="193" mass="21109">MVGLIGVESGDGVTTLAAALARRCALTNMRVIVVDVSGAHDREHGRAHKRVSDDGYDILTIHPDTGELYRLRTQEFLRKLFSQTLQNYDAVVVNCAPAIARPNDTVPGYITASCVDTSILVCMGGRVTRLAIHRAKRVLAGIPVRGVIINGRDQPTLGEELAREAMRFARFAPSLAESLAARARRMKIFDVRT</sequence>
<gene>
    <name evidence="1" type="ORF">LMG27198_39250</name>
</gene>
<dbReference type="GO" id="GO:0005886">
    <property type="term" value="C:plasma membrane"/>
    <property type="evidence" value="ECO:0007669"/>
    <property type="project" value="TreeGrafter"/>
</dbReference>
<protein>
    <submittedName>
        <fullName evidence="1">Uncharacterized protein</fullName>
    </submittedName>
</protein>
<evidence type="ECO:0000313" key="2">
    <source>
        <dbReference type="Proteomes" id="UP001144323"/>
    </source>
</evidence>
<dbReference type="GO" id="GO:0004713">
    <property type="term" value="F:protein tyrosine kinase activity"/>
    <property type="evidence" value="ECO:0007669"/>
    <property type="project" value="TreeGrafter"/>
</dbReference>
<dbReference type="InterPro" id="IPR027417">
    <property type="entry name" value="P-loop_NTPase"/>
</dbReference>
<dbReference type="SUPFAM" id="SSF52540">
    <property type="entry name" value="P-loop containing nucleoside triphosphate hydrolases"/>
    <property type="match status" value="1"/>
</dbReference>
<organism evidence="1 2">
    <name type="scientific">Methylocystis echinoides</name>
    <dbReference type="NCBI Taxonomy" id="29468"/>
    <lineage>
        <taxon>Bacteria</taxon>
        <taxon>Pseudomonadati</taxon>
        <taxon>Pseudomonadota</taxon>
        <taxon>Alphaproteobacteria</taxon>
        <taxon>Hyphomicrobiales</taxon>
        <taxon>Methylocystaceae</taxon>
        <taxon>Methylocystis</taxon>
    </lineage>
</organism>
<dbReference type="AlphaFoldDB" id="A0A9W6GXK2"/>
<dbReference type="PANTHER" id="PTHR32309">
    <property type="entry name" value="TYROSINE-PROTEIN KINASE"/>
    <property type="match status" value="1"/>
</dbReference>
<reference evidence="1" key="1">
    <citation type="journal article" date="2023" name="Int. J. Syst. Evol. Microbiol.">
        <title>Methylocystis iwaonis sp. nov., a type II methane-oxidizing bacterium from surface soil of a rice paddy field in Japan, and emended description of the genus Methylocystis (ex Whittenbury et al. 1970) Bowman et al. 1993.</title>
        <authorList>
            <person name="Kaise H."/>
            <person name="Sawadogo J.B."/>
            <person name="Alam M.S."/>
            <person name="Ueno C."/>
            <person name="Dianou D."/>
            <person name="Shinjo R."/>
            <person name="Asakawa S."/>
        </authorList>
    </citation>
    <scope>NUCLEOTIDE SEQUENCE</scope>
    <source>
        <strain evidence="1">LMG27198</strain>
    </source>
</reference>
<name>A0A9W6GXK2_9HYPH</name>
<evidence type="ECO:0000313" key="1">
    <source>
        <dbReference type="EMBL" id="GLI94933.1"/>
    </source>
</evidence>
<dbReference type="Proteomes" id="UP001144323">
    <property type="component" value="Unassembled WGS sequence"/>
</dbReference>
<accession>A0A9W6GXK2</accession>